<dbReference type="STRING" id="36849.OXPF_07610"/>
<name>A0A0N8NTR0_9CLOT</name>
<dbReference type="Proteomes" id="UP000050326">
    <property type="component" value="Unassembled WGS sequence"/>
</dbReference>
<proteinExistence type="predicted"/>
<reference evidence="1 2" key="1">
    <citation type="submission" date="2015-09" db="EMBL/GenBank/DDBJ databases">
        <title>Genome sequence of Oxobacter pfennigii DSM 3222.</title>
        <authorList>
            <person name="Poehlein A."/>
            <person name="Bengelsdorf F.R."/>
            <person name="Schiel-Bengelsdorf B."/>
            <person name="Duerre P."/>
            <person name="Daniel R."/>
        </authorList>
    </citation>
    <scope>NUCLEOTIDE SEQUENCE [LARGE SCALE GENOMIC DNA]</scope>
    <source>
        <strain evidence="1 2">DSM 3222</strain>
    </source>
</reference>
<gene>
    <name evidence="1" type="ORF">OXPF_07610</name>
</gene>
<keyword evidence="2" id="KW-1185">Reference proteome</keyword>
<organism evidence="1 2">
    <name type="scientific">Oxobacter pfennigii</name>
    <dbReference type="NCBI Taxonomy" id="36849"/>
    <lineage>
        <taxon>Bacteria</taxon>
        <taxon>Bacillati</taxon>
        <taxon>Bacillota</taxon>
        <taxon>Clostridia</taxon>
        <taxon>Eubacteriales</taxon>
        <taxon>Clostridiaceae</taxon>
        <taxon>Oxobacter</taxon>
    </lineage>
</organism>
<sequence length="225" mass="26234">MMDYNVMRLPELNFLKPNEQTTFRKLVEEIAECNGAIEELRIYEEKNDRNCLLLSDDEVDRIRSEYKIKLNSVLGEIMDIAQTCASQLFVFESYGIDVQKLFEKYAEDLNLIELENQIIFQVKDGCRYIHFSPNDITAGLEKTMNCIILSMGRIAQLGKFTGDNGEVPVIDRETSNIKYVYELFQIIQNCFNLLDSIQNKYHINIEKLFDEHVDKLVKKGYCKLS</sequence>
<dbReference type="EMBL" id="LKET01000021">
    <property type="protein sequence ID" value="KPU45528.1"/>
    <property type="molecule type" value="Genomic_DNA"/>
</dbReference>
<comment type="caution">
    <text evidence="1">The sequence shown here is derived from an EMBL/GenBank/DDBJ whole genome shotgun (WGS) entry which is preliminary data.</text>
</comment>
<dbReference type="OrthoDB" id="2376061at2"/>
<evidence type="ECO:0000313" key="1">
    <source>
        <dbReference type="EMBL" id="KPU45528.1"/>
    </source>
</evidence>
<dbReference type="RefSeq" id="WP_054873875.1">
    <property type="nucleotide sequence ID" value="NZ_LKET01000021.1"/>
</dbReference>
<evidence type="ECO:0008006" key="3">
    <source>
        <dbReference type="Google" id="ProtNLM"/>
    </source>
</evidence>
<accession>A0A0N8NTR0</accession>
<evidence type="ECO:0000313" key="2">
    <source>
        <dbReference type="Proteomes" id="UP000050326"/>
    </source>
</evidence>
<protein>
    <recommendedName>
        <fullName evidence="3">MazG nucleotide pyrophosphohydrolase domain protein</fullName>
    </recommendedName>
</protein>
<dbReference type="AlphaFoldDB" id="A0A0N8NTR0"/>